<keyword evidence="1" id="KW-0540">Nuclease</keyword>
<dbReference type="Gene3D" id="3.60.15.10">
    <property type="entry name" value="Ribonuclease Z/Hydroxyacylglutathione hydrolase-like"/>
    <property type="match status" value="1"/>
</dbReference>
<gene>
    <name evidence="4" type="ORF">CANINC_000868</name>
</gene>
<comment type="caution">
    <text evidence="4">The sequence shown here is derived from an EMBL/GenBank/DDBJ whole genome shotgun (WGS) entry which is preliminary data.</text>
</comment>
<accession>A0A4T0X5D1</accession>
<dbReference type="Proteomes" id="UP000307173">
    <property type="component" value="Unassembled WGS sequence"/>
</dbReference>
<name>A0A4T0X5D1_9ASCO</name>
<organism evidence="4 5">
    <name type="scientific">Pichia inconspicua</name>
    <dbReference type="NCBI Taxonomy" id="52247"/>
    <lineage>
        <taxon>Eukaryota</taxon>
        <taxon>Fungi</taxon>
        <taxon>Dikarya</taxon>
        <taxon>Ascomycota</taxon>
        <taxon>Saccharomycotina</taxon>
        <taxon>Pichiomycetes</taxon>
        <taxon>Pichiales</taxon>
        <taxon>Pichiaceae</taxon>
        <taxon>Pichia</taxon>
    </lineage>
</organism>
<keyword evidence="5" id="KW-1185">Reference proteome</keyword>
<dbReference type="PANTHER" id="PTHR23240">
    <property type="entry name" value="DNA CROSS-LINK REPAIR PROTEIN PSO2/SNM1-RELATED"/>
    <property type="match status" value="1"/>
</dbReference>
<dbReference type="PANTHER" id="PTHR23240:SF8">
    <property type="entry name" value="PROTEIN ARTEMIS"/>
    <property type="match status" value="1"/>
</dbReference>
<dbReference type="AlphaFoldDB" id="A0A4T0X5D1"/>
<dbReference type="STRING" id="52247.A0A4T0X5D1"/>
<dbReference type="GO" id="GO:0003684">
    <property type="term" value="F:damaged DNA binding"/>
    <property type="evidence" value="ECO:0007669"/>
    <property type="project" value="TreeGrafter"/>
</dbReference>
<dbReference type="EMBL" id="SELW01000141">
    <property type="protein sequence ID" value="TID30515.1"/>
    <property type="molecule type" value="Genomic_DNA"/>
</dbReference>
<evidence type="ECO:0000256" key="2">
    <source>
        <dbReference type="ARBA" id="ARBA00022801"/>
    </source>
</evidence>
<evidence type="ECO:0008006" key="6">
    <source>
        <dbReference type="Google" id="ProtNLM"/>
    </source>
</evidence>
<protein>
    <recommendedName>
        <fullName evidence="6">DNA repair metallo-beta-lactamase domain-containing protein</fullName>
    </recommendedName>
</protein>
<sequence>MNINKLASTFQGQVELISDILIDDFSYLKSPKGDGIKYCFISHAHSDHYKGLSEPFTSCPQIITTLTTKLLIQEQNKNSFNMQRNLLRCREIKFNETLELEPNLNVTFIPNFHCLGSAMIMITDFRRLNEVNILYTGDARFEDQVIQSFRTYPSLMPFIYGDKRLDMLYLDTTFAYRNININIIENMNGIYQLIELIKKYPKGTRFRFWDTVYGFEEVWLKVHASITNSSWDLGSATKWIGKIKESVPCNLERSINSIDRINELCESIEDDPFFHFSIGKKTQTGKHVVDLKHAIDLTRDEYEQIYLPKKQDEFTSIFEAYDGVYEGRFLYQNSPLKFYYYKHDSLFFPTHVKFIYSRHSSYLETKQFVDLFRYKPKDLYPITESKVTWHHGFNMNRFYGVPNTTYDQRAHSWYGSCNVEVQTDVNNTNIEDYWSSVRSFNSVSTEADFDFDAIGQDIKNDENREEFVIRKDKLSKYTGHVIQKQIKEKKLRRERFNQNLDVSQNNESNIVIIPLNSETLSQDKVKKRKVMKVTSNLNNILSKLDFI</sequence>
<dbReference type="SUPFAM" id="SSF56281">
    <property type="entry name" value="Metallo-hydrolase/oxidoreductase"/>
    <property type="match status" value="1"/>
</dbReference>
<keyword evidence="2" id="KW-0378">Hydrolase</keyword>
<dbReference type="GO" id="GO:0035312">
    <property type="term" value="F:5'-3' DNA exonuclease activity"/>
    <property type="evidence" value="ECO:0007669"/>
    <property type="project" value="TreeGrafter"/>
</dbReference>
<dbReference type="InterPro" id="IPR036866">
    <property type="entry name" value="RibonucZ/Hydroxyglut_hydro"/>
</dbReference>
<proteinExistence type="predicted"/>
<evidence type="ECO:0000256" key="3">
    <source>
        <dbReference type="ARBA" id="ARBA00022839"/>
    </source>
</evidence>
<evidence type="ECO:0000313" key="5">
    <source>
        <dbReference type="Proteomes" id="UP000307173"/>
    </source>
</evidence>
<dbReference type="GO" id="GO:0036297">
    <property type="term" value="P:interstrand cross-link repair"/>
    <property type="evidence" value="ECO:0007669"/>
    <property type="project" value="TreeGrafter"/>
</dbReference>
<evidence type="ECO:0000313" key="4">
    <source>
        <dbReference type="EMBL" id="TID30515.1"/>
    </source>
</evidence>
<evidence type="ECO:0000256" key="1">
    <source>
        <dbReference type="ARBA" id="ARBA00022722"/>
    </source>
</evidence>
<reference evidence="4 5" key="1">
    <citation type="journal article" date="2019" name="Front. Genet.">
        <title>Whole-Genome Sequencing of the Opportunistic Yeast Pathogen Candida inconspicua Uncovers Its Hybrid Origin.</title>
        <authorList>
            <person name="Mixao V."/>
            <person name="Hansen A.P."/>
            <person name="Saus E."/>
            <person name="Boekhout T."/>
            <person name="Lass-Florl C."/>
            <person name="Gabaldon T."/>
        </authorList>
    </citation>
    <scope>NUCLEOTIDE SEQUENCE [LARGE SCALE GENOMIC DNA]</scope>
    <source>
        <strain evidence="4 5">CBS 180</strain>
    </source>
</reference>
<dbReference type="GO" id="GO:0006303">
    <property type="term" value="P:double-strand break repair via nonhomologous end joining"/>
    <property type="evidence" value="ECO:0007669"/>
    <property type="project" value="TreeGrafter"/>
</dbReference>
<dbReference type="GO" id="GO:0000723">
    <property type="term" value="P:telomere maintenance"/>
    <property type="evidence" value="ECO:0007669"/>
    <property type="project" value="TreeGrafter"/>
</dbReference>
<keyword evidence="3" id="KW-0269">Exonuclease</keyword>
<dbReference type="OrthoDB" id="3997164at2759"/>